<dbReference type="EMBL" id="WWBZ02000033">
    <property type="protein sequence ID" value="KAF4307200.1"/>
    <property type="molecule type" value="Genomic_DNA"/>
</dbReference>
<keyword evidence="2" id="KW-0732">Signal</keyword>
<dbReference type="Proteomes" id="UP000572817">
    <property type="component" value="Unassembled WGS sequence"/>
</dbReference>
<feature type="compositionally biased region" description="Basic and acidic residues" evidence="1">
    <location>
        <begin position="221"/>
        <end position="231"/>
    </location>
</feature>
<dbReference type="AlphaFoldDB" id="A0A8H4ITL4"/>
<sequence>MWFTNNLPLFLLLSLVATVLAQLPALNIKPDEAAKAQGHYIWTSKAVYSSPTNDLFTGPELYGLARQAWDEMAADWERAPRVVKNNRPGMMGALAVGNSVYFSSSAKGDNFFYRYTRPDGQPLAVQQALDACQLSLAAVRDELDKPHYTTGRCAEIMALHQFYQDPDVSAAAKADPGPVRVVAYGAGRSKNARPFPPCGSSGDPDTWGCKQFTDSMRIEVPEPPRPEDVVDKNPPVTPDSTTQIAVCVEG</sequence>
<evidence type="ECO:0000256" key="2">
    <source>
        <dbReference type="SAM" id="SignalP"/>
    </source>
</evidence>
<feature type="region of interest" description="Disordered" evidence="1">
    <location>
        <begin position="221"/>
        <end position="241"/>
    </location>
</feature>
<evidence type="ECO:0000313" key="4">
    <source>
        <dbReference type="Proteomes" id="UP000572817"/>
    </source>
</evidence>
<name>A0A8H4ITL4_9PEZI</name>
<keyword evidence="4" id="KW-1185">Reference proteome</keyword>
<evidence type="ECO:0000256" key="1">
    <source>
        <dbReference type="SAM" id="MobiDB-lite"/>
    </source>
</evidence>
<feature type="chain" id="PRO_5034470126" evidence="2">
    <location>
        <begin position="22"/>
        <end position="250"/>
    </location>
</feature>
<proteinExistence type="predicted"/>
<organism evidence="3 4">
    <name type="scientific">Botryosphaeria dothidea</name>
    <dbReference type="NCBI Taxonomy" id="55169"/>
    <lineage>
        <taxon>Eukaryota</taxon>
        <taxon>Fungi</taxon>
        <taxon>Dikarya</taxon>
        <taxon>Ascomycota</taxon>
        <taxon>Pezizomycotina</taxon>
        <taxon>Dothideomycetes</taxon>
        <taxon>Dothideomycetes incertae sedis</taxon>
        <taxon>Botryosphaeriales</taxon>
        <taxon>Botryosphaeriaceae</taxon>
        <taxon>Botryosphaeria</taxon>
    </lineage>
</organism>
<dbReference type="OrthoDB" id="3780330at2759"/>
<protein>
    <submittedName>
        <fullName evidence="3">Uncharacterized protein</fullName>
    </submittedName>
</protein>
<comment type="caution">
    <text evidence="3">The sequence shown here is derived from an EMBL/GenBank/DDBJ whole genome shotgun (WGS) entry which is preliminary data.</text>
</comment>
<gene>
    <name evidence="3" type="ORF">GTA08_BOTSDO05194</name>
</gene>
<evidence type="ECO:0000313" key="3">
    <source>
        <dbReference type="EMBL" id="KAF4307200.1"/>
    </source>
</evidence>
<feature type="signal peptide" evidence="2">
    <location>
        <begin position="1"/>
        <end position="21"/>
    </location>
</feature>
<accession>A0A8H4ITL4</accession>
<reference evidence="3" key="1">
    <citation type="submission" date="2020-04" db="EMBL/GenBank/DDBJ databases">
        <title>Genome Assembly and Annotation of Botryosphaeria dothidea sdau 11-99, a Latent Pathogen of Apple Fruit Ring Rot in China.</title>
        <authorList>
            <person name="Yu C."/>
            <person name="Diao Y."/>
            <person name="Lu Q."/>
            <person name="Zhao J."/>
            <person name="Cui S."/>
            <person name="Peng C."/>
            <person name="He B."/>
            <person name="Liu H."/>
        </authorList>
    </citation>
    <scope>NUCLEOTIDE SEQUENCE [LARGE SCALE GENOMIC DNA]</scope>
    <source>
        <strain evidence="3">Sdau11-99</strain>
    </source>
</reference>